<dbReference type="KEGG" id="sapo:SAPIO_CDS3758"/>
<dbReference type="EMBL" id="JOWA01000089">
    <property type="protein sequence ID" value="KEZ44031.1"/>
    <property type="molecule type" value="Genomic_DNA"/>
</dbReference>
<feature type="chain" id="PRO_5001775396" evidence="1">
    <location>
        <begin position="18"/>
        <end position="243"/>
    </location>
</feature>
<dbReference type="OMA" id="NIVTEVN"/>
<feature type="signal peptide" evidence="1">
    <location>
        <begin position="1"/>
        <end position="17"/>
    </location>
</feature>
<keyword evidence="3" id="KW-1185">Reference proteome</keyword>
<evidence type="ECO:0000313" key="3">
    <source>
        <dbReference type="Proteomes" id="UP000028545"/>
    </source>
</evidence>
<gene>
    <name evidence="2" type="ORF">SAPIO_CDS3758</name>
</gene>
<name>A0A084G9L9_PSEDA</name>
<organism evidence="2 3">
    <name type="scientific">Pseudallescheria apiosperma</name>
    <name type="common">Scedosporium apiospermum</name>
    <dbReference type="NCBI Taxonomy" id="563466"/>
    <lineage>
        <taxon>Eukaryota</taxon>
        <taxon>Fungi</taxon>
        <taxon>Dikarya</taxon>
        <taxon>Ascomycota</taxon>
        <taxon>Pezizomycotina</taxon>
        <taxon>Sordariomycetes</taxon>
        <taxon>Hypocreomycetidae</taxon>
        <taxon>Microascales</taxon>
        <taxon>Microascaceae</taxon>
        <taxon>Scedosporium</taxon>
    </lineage>
</organism>
<dbReference type="HOGENOM" id="CLU_1143095_0_0_1"/>
<evidence type="ECO:0000313" key="2">
    <source>
        <dbReference type="EMBL" id="KEZ44031.1"/>
    </source>
</evidence>
<dbReference type="RefSeq" id="XP_016643830.1">
    <property type="nucleotide sequence ID" value="XM_016786487.1"/>
</dbReference>
<accession>A0A084G9L9</accession>
<dbReference type="VEuPathDB" id="FungiDB:SAPIO_CDS3758"/>
<dbReference type="GeneID" id="27722830"/>
<protein>
    <submittedName>
        <fullName evidence="2">Uncharacterized protein</fullName>
    </submittedName>
</protein>
<reference evidence="2 3" key="1">
    <citation type="journal article" date="2014" name="Genome Announc.">
        <title>Draft genome sequence of the pathogenic fungus Scedosporium apiospermum.</title>
        <authorList>
            <person name="Vandeputte P."/>
            <person name="Ghamrawi S."/>
            <person name="Rechenmann M."/>
            <person name="Iltis A."/>
            <person name="Giraud S."/>
            <person name="Fleury M."/>
            <person name="Thornton C."/>
            <person name="Delhaes L."/>
            <person name="Meyer W."/>
            <person name="Papon N."/>
            <person name="Bouchara J.P."/>
        </authorList>
    </citation>
    <scope>NUCLEOTIDE SEQUENCE [LARGE SCALE GENOMIC DNA]</scope>
    <source>
        <strain evidence="2 3">IHEM 14462</strain>
    </source>
</reference>
<comment type="caution">
    <text evidence="2">The sequence shown here is derived from an EMBL/GenBank/DDBJ whole genome shotgun (WGS) entry which is preliminary data.</text>
</comment>
<proteinExistence type="predicted"/>
<dbReference type="AlphaFoldDB" id="A0A084G9L9"/>
<dbReference type="Proteomes" id="UP000028545">
    <property type="component" value="Unassembled WGS sequence"/>
</dbReference>
<evidence type="ECO:0000256" key="1">
    <source>
        <dbReference type="SAM" id="SignalP"/>
    </source>
</evidence>
<keyword evidence="1" id="KW-0732">Signal</keyword>
<sequence>MKFSGLLAAAFAFTAYASVIPAQAPPAVADVGHCLDCTVSAVLTTVTDLKATVDKELVSITALVGAGDLTVDVVAEVKAKIVSLTAEVEVVVNTVLPLVAGIDVALAVGDLQVLLNLVVEVTALVSGLEKTLAGLVVSLGDDVATLTVDLGHILYAVNCLLTAVLNLVFSIVGSVTECVPLVGELLQAANGLLAIVNGLLTGTLAEILVAVHFVEWIVTDDQCQTKTAESRGGVVGCNLADKL</sequence>